<evidence type="ECO:0000256" key="10">
    <source>
        <dbReference type="SAM" id="MobiDB-lite"/>
    </source>
</evidence>
<dbReference type="InterPro" id="IPR036388">
    <property type="entry name" value="WH-like_DNA-bd_sf"/>
</dbReference>
<protein>
    <recommendedName>
        <fullName evidence="8">DNA-directed RNA polymerase III subunit RPC3</fullName>
        <shortName evidence="8">RNA polymerase III subunit C3</shortName>
    </recommendedName>
</protein>
<evidence type="ECO:0000259" key="13">
    <source>
        <dbReference type="Pfam" id="PF22536"/>
    </source>
</evidence>
<keyword evidence="5 8" id="KW-0804">Transcription</keyword>
<dbReference type="InterPro" id="IPR055207">
    <property type="entry name" value="POLR3C_WHD"/>
</dbReference>
<evidence type="ECO:0000256" key="9">
    <source>
        <dbReference type="SAM" id="Coils"/>
    </source>
</evidence>
<evidence type="ECO:0000256" key="5">
    <source>
        <dbReference type="ARBA" id="ARBA00023163"/>
    </source>
</evidence>
<dbReference type="Proteomes" id="UP001305779">
    <property type="component" value="Unassembled WGS sequence"/>
</dbReference>
<dbReference type="Gene3D" id="1.10.10.10">
    <property type="entry name" value="Winged helix-like DNA-binding domain superfamily/Winged helix DNA-binding domain"/>
    <property type="match status" value="2"/>
</dbReference>
<comment type="caution">
    <text evidence="14">The sequence shown here is derived from an EMBL/GenBank/DDBJ whole genome shotgun (WGS) entry which is preliminary data.</text>
</comment>
<feature type="coiled-coil region" evidence="9">
    <location>
        <begin position="547"/>
        <end position="584"/>
    </location>
</feature>
<proteinExistence type="inferred from homology"/>
<dbReference type="InterPro" id="IPR008806">
    <property type="entry name" value="RNA_pol_III_Rpc82_C"/>
</dbReference>
<feature type="compositionally biased region" description="Basic and acidic residues" evidence="10">
    <location>
        <begin position="229"/>
        <end position="243"/>
    </location>
</feature>
<feature type="domain" description="RNA polymerase III Rpc82 C -terminal" evidence="11">
    <location>
        <begin position="156"/>
        <end position="452"/>
    </location>
</feature>
<evidence type="ECO:0000256" key="1">
    <source>
        <dbReference type="ARBA" id="ARBA00004123"/>
    </source>
</evidence>
<dbReference type="EMBL" id="JAXOVC010000002">
    <property type="protein sequence ID" value="KAK4505885.1"/>
    <property type="molecule type" value="Genomic_DNA"/>
</dbReference>
<keyword evidence="4 8" id="KW-0240">DNA-directed RNA polymerase</keyword>
<evidence type="ECO:0000313" key="15">
    <source>
        <dbReference type="Proteomes" id="UP001305779"/>
    </source>
</evidence>
<evidence type="ECO:0000256" key="6">
    <source>
        <dbReference type="ARBA" id="ARBA00023242"/>
    </source>
</evidence>
<dbReference type="InterPro" id="IPR013197">
    <property type="entry name" value="RNA_pol_III_RPC82-rel_HTH"/>
</dbReference>
<evidence type="ECO:0000256" key="4">
    <source>
        <dbReference type="ARBA" id="ARBA00022478"/>
    </source>
</evidence>
<feature type="domain" description="RNA polymerase III subunit RPC82-related helix-turn-helix" evidence="12">
    <location>
        <begin position="2"/>
        <end position="45"/>
    </location>
</feature>
<dbReference type="Pfam" id="PF05645">
    <property type="entry name" value="RNA_pol_Rpc82"/>
    <property type="match status" value="1"/>
</dbReference>
<evidence type="ECO:0000259" key="12">
    <source>
        <dbReference type="Pfam" id="PF08221"/>
    </source>
</evidence>
<comment type="subcellular location">
    <subcellularLocation>
        <location evidence="1 8">Nucleus</location>
    </subcellularLocation>
</comment>
<evidence type="ECO:0000256" key="3">
    <source>
        <dbReference type="ARBA" id="ARBA00011206"/>
    </source>
</evidence>
<evidence type="ECO:0000259" key="11">
    <source>
        <dbReference type="Pfam" id="PF05645"/>
    </source>
</evidence>
<organism evidence="14 15">
    <name type="scientific">Zasmidium cellare</name>
    <name type="common">Wine cellar mold</name>
    <name type="synonym">Racodium cellare</name>
    <dbReference type="NCBI Taxonomy" id="395010"/>
    <lineage>
        <taxon>Eukaryota</taxon>
        <taxon>Fungi</taxon>
        <taxon>Dikarya</taxon>
        <taxon>Ascomycota</taxon>
        <taxon>Pezizomycotina</taxon>
        <taxon>Dothideomycetes</taxon>
        <taxon>Dothideomycetidae</taxon>
        <taxon>Mycosphaerellales</taxon>
        <taxon>Mycosphaerellaceae</taxon>
        <taxon>Zasmidium</taxon>
    </lineage>
</organism>
<dbReference type="PANTHER" id="PTHR12949">
    <property type="entry name" value="RNA POLYMERASE III DNA DIRECTED -RELATED"/>
    <property type="match status" value="1"/>
</dbReference>
<evidence type="ECO:0000256" key="2">
    <source>
        <dbReference type="ARBA" id="ARBA00006835"/>
    </source>
</evidence>
<comment type="function">
    <text evidence="7 8">DNA-dependent RNA polymerase catalyzes the transcription of DNA into RNA using the four ribonucleoside triphosphates as substrates. Specific core component of RNA polymerase III which synthesizes small RNAs, such as 5S rRNA and tRNAs.</text>
</comment>
<gene>
    <name evidence="14" type="ORF">PRZ48_003850</name>
</gene>
<reference evidence="14 15" key="1">
    <citation type="journal article" date="2023" name="G3 (Bethesda)">
        <title>A chromosome-level genome assembly of Zasmidium syzygii isolated from banana leaves.</title>
        <authorList>
            <person name="van Westerhoven A.C."/>
            <person name="Mehrabi R."/>
            <person name="Talebi R."/>
            <person name="Steentjes M.B.F."/>
            <person name="Corcolon B."/>
            <person name="Chong P.A."/>
            <person name="Kema G.H.J."/>
            <person name="Seidl M.F."/>
        </authorList>
    </citation>
    <scope>NUCLEOTIDE SEQUENCE [LARGE SCALE GENOMIC DNA]</scope>
    <source>
        <strain evidence="14 15">P124</strain>
    </source>
</reference>
<keyword evidence="9" id="KW-0175">Coiled coil</keyword>
<feature type="region of interest" description="Disordered" evidence="10">
    <location>
        <begin position="362"/>
        <end position="386"/>
    </location>
</feature>
<name>A0ABR0EXA4_ZASCE</name>
<comment type="similarity">
    <text evidence="2 8">Belongs to the RNA polymerase beta chain family.</text>
</comment>
<comment type="subunit">
    <text evidence="3 8">Component of the RNA polymerase III (Pol III) complex consisting of 17 subunits.</text>
</comment>
<dbReference type="InterPro" id="IPR039748">
    <property type="entry name" value="RPC3"/>
</dbReference>
<dbReference type="Pfam" id="PF22536">
    <property type="entry name" value="WHD_POLR3C"/>
    <property type="match status" value="1"/>
</dbReference>
<evidence type="ECO:0000313" key="14">
    <source>
        <dbReference type="EMBL" id="KAK4505885.1"/>
    </source>
</evidence>
<evidence type="ECO:0000256" key="7">
    <source>
        <dbReference type="ARBA" id="ARBA00025127"/>
    </source>
</evidence>
<accession>A0ABR0EXA4</accession>
<feature type="region of interest" description="Disordered" evidence="10">
    <location>
        <begin position="229"/>
        <end position="251"/>
    </location>
</feature>
<feature type="compositionally biased region" description="Polar residues" evidence="10">
    <location>
        <begin position="363"/>
        <end position="373"/>
    </location>
</feature>
<evidence type="ECO:0000256" key="8">
    <source>
        <dbReference type="RuleBase" id="RU367076"/>
    </source>
</evidence>
<dbReference type="Pfam" id="PF08221">
    <property type="entry name" value="HTH_9"/>
    <property type="match status" value="1"/>
</dbReference>
<sequence length="625" mass="70569">MAQQIFTTLAENGRLARFQIQQLTHIPTRSLRHALAVLVQLHLVLHYTGEEDITFYSVDWRNSYYLTRSNRVISLVDNRYGEGAGKIMANLLQLGHARVGDLAQAFDLTTKPNSGDDPCREHVNAENGARVNGTDTNHMRKTPNTKISTIGQFHGTLRKMLKAGFLAKVNKRIYTPAADLDAEIEEAVISDRFPDRKITGPKKQAEFKSAVNILKRKWRDNDEFTDRDLESKGTIRRPGEPPGKRAKVNGGLTNGAGHDGHIEENGPKLPNDMVLKVNYAQCVLAFRTDRLEQLAESYLGPVTGAVYGALLQALEGKVRARDGDIQDDEGSDDEEDDLPVASTLEVADLLDPNIDLTLGIQGMSETQPLTNGDTKGKKKAKVTEDESIKIEDDEDEHHTNGYTSYEGRNKRLNLVEEHLKILEEHSKGFCKRVGGAGRGEWRVHFSALTDTLVQTTIDETILARFGKIHALLVRMLREKGRLAEKEIGALTLMRAKDVRSVLTELQYAGIIEAQEVPKDTSRQPTRTLYLYFHDQKRVQSLLLQQSYQGMSRTLQRLKQERENYKNAIEKAEMMDVMNEELNQNEREAVMQWREVEEKLVIQVQRMDDQVALLRDFSGKDNSLVS</sequence>
<dbReference type="PANTHER" id="PTHR12949:SF0">
    <property type="entry name" value="DNA-DIRECTED RNA POLYMERASE III SUBUNIT RPC3"/>
    <property type="match status" value="1"/>
</dbReference>
<keyword evidence="6 8" id="KW-0539">Nucleus</keyword>
<feature type="domain" description="DNA-directed RNA polymerase III subunit RPC3 winged-helix" evidence="13">
    <location>
        <begin position="457"/>
        <end position="532"/>
    </location>
</feature>
<keyword evidence="15" id="KW-1185">Reference proteome</keyword>